<comment type="similarity">
    <text evidence="1">Belongs to the AHA1 family.</text>
</comment>
<dbReference type="RefSeq" id="WP_245701101.1">
    <property type="nucleotide sequence ID" value="NZ_FMYM01000004.1"/>
</dbReference>
<reference evidence="4" key="1">
    <citation type="submission" date="2016-09" db="EMBL/GenBank/DDBJ databases">
        <authorList>
            <person name="Varghese N."/>
            <person name="Submissions S."/>
        </authorList>
    </citation>
    <scope>NUCLEOTIDE SEQUENCE [LARGE SCALE GENOMIC DNA]</scope>
    <source>
        <strain evidence="4">25nlg</strain>
    </source>
</reference>
<protein>
    <submittedName>
        <fullName evidence="3">Uncharacterized conserved protein YndB, AHSA1/START domain</fullName>
    </submittedName>
</protein>
<keyword evidence="4" id="KW-1185">Reference proteome</keyword>
<proteinExistence type="inferred from homology"/>
<organism evidence="3 4">
    <name type="scientific">Shouchella lonarensis</name>
    <dbReference type="NCBI Taxonomy" id="1464122"/>
    <lineage>
        <taxon>Bacteria</taxon>
        <taxon>Bacillati</taxon>
        <taxon>Bacillota</taxon>
        <taxon>Bacilli</taxon>
        <taxon>Bacillales</taxon>
        <taxon>Bacillaceae</taxon>
        <taxon>Shouchella</taxon>
    </lineage>
</organism>
<dbReference type="EMBL" id="FMYM01000004">
    <property type="protein sequence ID" value="SDB98974.1"/>
    <property type="molecule type" value="Genomic_DNA"/>
</dbReference>
<dbReference type="Pfam" id="PF08327">
    <property type="entry name" value="AHSA1"/>
    <property type="match status" value="1"/>
</dbReference>
<evidence type="ECO:0000259" key="2">
    <source>
        <dbReference type="Pfam" id="PF08327"/>
    </source>
</evidence>
<name>A0A1G6HXQ4_9BACI</name>
<dbReference type="Proteomes" id="UP000242662">
    <property type="component" value="Unassembled WGS sequence"/>
</dbReference>
<dbReference type="InterPro" id="IPR013538">
    <property type="entry name" value="ASHA1/2-like_C"/>
</dbReference>
<feature type="domain" description="Activator of Hsp90 ATPase homologue 1/2-like C-terminal" evidence="2">
    <location>
        <begin position="13"/>
        <end position="153"/>
    </location>
</feature>
<dbReference type="SUPFAM" id="SSF55961">
    <property type="entry name" value="Bet v1-like"/>
    <property type="match status" value="1"/>
</dbReference>
<accession>A0A1G6HXQ4</accession>
<evidence type="ECO:0000313" key="4">
    <source>
        <dbReference type="Proteomes" id="UP000242662"/>
    </source>
</evidence>
<evidence type="ECO:0000256" key="1">
    <source>
        <dbReference type="ARBA" id="ARBA00006817"/>
    </source>
</evidence>
<dbReference type="InterPro" id="IPR023393">
    <property type="entry name" value="START-like_dom_sf"/>
</dbReference>
<evidence type="ECO:0000313" key="3">
    <source>
        <dbReference type="EMBL" id="SDB98974.1"/>
    </source>
</evidence>
<dbReference type="STRING" id="1464122.SAMN05421737_104224"/>
<sequence>MTQQEFTMERVFNAPRELVFKMFSEVEHLKHWWGPRGWVLPVCHLDFRPGGTWHFCMKCVEKNQDEEELWRKAIYKEIVNGEKIVYTDYFSDAEGNVNEVLPIGEVTLYFEAHEAKTKLIVVVKYPAAQALKQVLNIGMEEWFNQMYTRLQKHMIENVSHVRTRKMIIRKMHVQRQFVTSR</sequence>
<dbReference type="Gene3D" id="3.30.530.20">
    <property type="match status" value="1"/>
</dbReference>
<dbReference type="AlphaFoldDB" id="A0A1G6HXQ4"/>
<gene>
    <name evidence="3" type="ORF">SAMN05421737_104224</name>
</gene>